<protein>
    <submittedName>
        <fullName evidence="5">Branched-chain amino acid transport system ATP-binding protein</fullName>
    </submittedName>
</protein>
<dbReference type="InterPro" id="IPR051120">
    <property type="entry name" value="ABC_AA/LPS_Transport"/>
</dbReference>
<evidence type="ECO:0000256" key="1">
    <source>
        <dbReference type="ARBA" id="ARBA00022448"/>
    </source>
</evidence>
<keyword evidence="6" id="KW-1185">Reference proteome</keyword>
<feature type="domain" description="ABC transporter" evidence="4">
    <location>
        <begin position="2"/>
        <end position="250"/>
    </location>
</feature>
<gene>
    <name evidence="5" type="ORF">C7450_12236</name>
</gene>
<accession>A0A2V3TTG6</accession>
<dbReference type="GO" id="GO:0005886">
    <property type="term" value="C:plasma membrane"/>
    <property type="evidence" value="ECO:0007669"/>
    <property type="project" value="TreeGrafter"/>
</dbReference>
<dbReference type="RefSeq" id="WP_110378459.1">
    <property type="nucleotide sequence ID" value="NZ_JAHBRY010000004.1"/>
</dbReference>
<evidence type="ECO:0000313" key="5">
    <source>
        <dbReference type="EMBL" id="PXW50925.1"/>
    </source>
</evidence>
<dbReference type="Gene3D" id="3.40.50.300">
    <property type="entry name" value="P-loop containing nucleotide triphosphate hydrolases"/>
    <property type="match status" value="1"/>
</dbReference>
<dbReference type="Proteomes" id="UP000248021">
    <property type="component" value="Unassembled WGS sequence"/>
</dbReference>
<dbReference type="EMBL" id="QJJK01000022">
    <property type="protein sequence ID" value="PXW50925.1"/>
    <property type="molecule type" value="Genomic_DNA"/>
</dbReference>
<comment type="caution">
    <text evidence="5">The sequence shown here is derived from an EMBL/GenBank/DDBJ whole genome shotgun (WGS) entry which is preliminary data.</text>
</comment>
<keyword evidence="3 5" id="KW-0067">ATP-binding</keyword>
<dbReference type="SMART" id="SM00382">
    <property type="entry name" value="AAA"/>
    <property type="match status" value="1"/>
</dbReference>
<dbReference type="InterPro" id="IPR003593">
    <property type="entry name" value="AAA+_ATPase"/>
</dbReference>
<evidence type="ECO:0000256" key="3">
    <source>
        <dbReference type="ARBA" id="ARBA00022840"/>
    </source>
</evidence>
<evidence type="ECO:0000313" key="6">
    <source>
        <dbReference type="Proteomes" id="UP000248021"/>
    </source>
</evidence>
<dbReference type="PANTHER" id="PTHR45772">
    <property type="entry name" value="CONSERVED COMPONENT OF ABC TRANSPORTER FOR NATURAL AMINO ACIDS-RELATED"/>
    <property type="match status" value="1"/>
</dbReference>
<dbReference type="Pfam" id="PF00005">
    <property type="entry name" value="ABC_tran"/>
    <property type="match status" value="1"/>
</dbReference>
<dbReference type="SUPFAM" id="SSF52540">
    <property type="entry name" value="P-loop containing nucleoside triphosphate hydrolases"/>
    <property type="match status" value="1"/>
</dbReference>
<evidence type="ECO:0000256" key="2">
    <source>
        <dbReference type="ARBA" id="ARBA00022741"/>
    </source>
</evidence>
<dbReference type="Pfam" id="PF12399">
    <property type="entry name" value="BCA_ABC_TP_C"/>
    <property type="match status" value="1"/>
</dbReference>
<dbReference type="CDD" id="cd03219">
    <property type="entry name" value="ABC_Mj1267_LivG_branched"/>
    <property type="match status" value="1"/>
</dbReference>
<name>A0A2V3TTG6_9HYPH</name>
<dbReference type="InterPro" id="IPR003439">
    <property type="entry name" value="ABC_transporter-like_ATP-bd"/>
</dbReference>
<organism evidence="5 6">
    <name type="scientific">Chelatococcus asaccharovorans</name>
    <dbReference type="NCBI Taxonomy" id="28210"/>
    <lineage>
        <taxon>Bacteria</taxon>
        <taxon>Pseudomonadati</taxon>
        <taxon>Pseudomonadota</taxon>
        <taxon>Alphaproteobacteria</taxon>
        <taxon>Hyphomicrobiales</taxon>
        <taxon>Chelatococcaceae</taxon>
        <taxon>Chelatococcus</taxon>
    </lineage>
</organism>
<dbReference type="InterPro" id="IPR027417">
    <property type="entry name" value="P-loop_NTPase"/>
</dbReference>
<dbReference type="AlphaFoldDB" id="A0A2V3TTG6"/>
<dbReference type="OrthoDB" id="9779872at2"/>
<reference evidence="5 6" key="1">
    <citation type="submission" date="2018-05" db="EMBL/GenBank/DDBJ databases">
        <title>Genomic Encyclopedia of Type Strains, Phase IV (KMG-IV): sequencing the most valuable type-strain genomes for metagenomic binning, comparative biology and taxonomic classification.</title>
        <authorList>
            <person name="Goeker M."/>
        </authorList>
    </citation>
    <scope>NUCLEOTIDE SEQUENCE [LARGE SCALE GENOMIC DNA]</scope>
    <source>
        <strain evidence="5 6">DSM 6462</strain>
    </source>
</reference>
<proteinExistence type="predicted"/>
<dbReference type="GO" id="GO:0005524">
    <property type="term" value="F:ATP binding"/>
    <property type="evidence" value="ECO:0007669"/>
    <property type="project" value="UniProtKB-KW"/>
</dbReference>
<dbReference type="GO" id="GO:0016887">
    <property type="term" value="F:ATP hydrolysis activity"/>
    <property type="evidence" value="ECO:0007669"/>
    <property type="project" value="InterPro"/>
</dbReference>
<dbReference type="PROSITE" id="PS50893">
    <property type="entry name" value="ABC_TRANSPORTER_2"/>
    <property type="match status" value="1"/>
</dbReference>
<keyword evidence="1" id="KW-0813">Transport</keyword>
<keyword evidence="2" id="KW-0547">Nucleotide-binding</keyword>
<dbReference type="InterPro" id="IPR032823">
    <property type="entry name" value="BCA_ABC_TP_C"/>
</dbReference>
<evidence type="ECO:0000259" key="4">
    <source>
        <dbReference type="PROSITE" id="PS50893"/>
    </source>
</evidence>
<sequence>MLQIINVKKSFGGVHALRSVDMELIPGKLTSVIGPNGAGKSSLMNVISGFTKPTAGDVLLDARTLLGLPPHEMCGLGIARTFQNLQMFSHMPAWEVAASGCFRLQSASRISDLLGLPSSRAEMRRSEERAHELLDFVAFEQAWRERRAGDLPYGLQRKLEISRALATSPKWLLLDEPAAGLNTAETAALGKLLKKISSTGVSLVLIEHDLDLVLEISDEVYVMDAGSVIARGGPAQIREDPKVIAAYIGADSDE</sequence>